<dbReference type="Pfam" id="PF01636">
    <property type="entry name" value="APH"/>
    <property type="match status" value="1"/>
</dbReference>
<evidence type="ECO:0000256" key="4">
    <source>
        <dbReference type="ARBA" id="ARBA00022679"/>
    </source>
</evidence>
<evidence type="ECO:0000256" key="1">
    <source>
        <dbReference type="ARBA" id="ARBA00006219"/>
    </source>
</evidence>
<evidence type="ECO:0000256" key="3">
    <source>
        <dbReference type="ARBA" id="ARBA00017903"/>
    </source>
</evidence>
<comment type="catalytic activity">
    <reaction evidence="9">
        <text>kanamycin A + ATP = kanamycin 3'-phosphate + ADP + H(+)</text>
        <dbReference type="Rhea" id="RHEA:24256"/>
        <dbReference type="ChEBI" id="CHEBI:15378"/>
        <dbReference type="ChEBI" id="CHEBI:30616"/>
        <dbReference type="ChEBI" id="CHEBI:57909"/>
        <dbReference type="ChEBI" id="CHEBI:58214"/>
        <dbReference type="ChEBI" id="CHEBI:456216"/>
        <dbReference type="EC" id="2.7.1.95"/>
    </reaction>
</comment>
<proteinExistence type="inferred from homology"/>
<evidence type="ECO:0000256" key="6">
    <source>
        <dbReference type="ARBA" id="ARBA00022777"/>
    </source>
</evidence>
<keyword evidence="13" id="KW-1185">Reference proteome</keyword>
<keyword evidence="6 10" id="KW-0418">Kinase</keyword>
<dbReference type="EMBL" id="CP106753">
    <property type="protein sequence ID" value="UXY17304.1"/>
    <property type="molecule type" value="Genomic_DNA"/>
</dbReference>
<dbReference type="InterPro" id="IPR051678">
    <property type="entry name" value="AGP_Transferase"/>
</dbReference>
<dbReference type="CDD" id="cd05150">
    <property type="entry name" value="APH"/>
    <property type="match status" value="1"/>
</dbReference>
<evidence type="ECO:0000256" key="7">
    <source>
        <dbReference type="ARBA" id="ARBA00022840"/>
    </source>
</evidence>
<organism evidence="12 13">
    <name type="scientific">Chitiniphilus purpureus</name>
    <dbReference type="NCBI Taxonomy" id="2981137"/>
    <lineage>
        <taxon>Bacteria</taxon>
        <taxon>Pseudomonadati</taxon>
        <taxon>Pseudomonadota</taxon>
        <taxon>Betaproteobacteria</taxon>
        <taxon>Neisseriales</taxon>
        <taxon>Chitinibacteraceae</taxon>
        <taxon>Chitiniphilus</taxon>
    </lineage>
</organism>
<name>A0ABY6DSF2_9NEIS</name>
<evidence type="ECO:0000313" key="13">
    <source>
        <dbReference type="Proteomes" id="UP001061302"/>
    </source>
</evidence>
<dbReference type="EC" id="2.7.1.95" evidence="2"/>
<sequence length="265" mass="29103">MQHFSILGEHRDWRPVGAGESGDHVYRRGDGLAYAKLASGGRAGALAGERDRLQWLAATGFACPRVLDWQETGDGACLVMSAVAGVPASMLTGPDLLQAWPDMLRQLALLHAMPAAHCPFERGLAGLYARAEDVVARNAVNPDFLPDEDRHLPAARLLERITAELPLRLRQEQEDRVLCHGDACMPNFMIDPQTFHCTGLIDLGRLGTADRYADLALMLANASDSWTSPRQAAHAFALLFDILAIQAPDRERLAFYLRLDPLTWG</sequence>
<evidence type="ECO:0000313" key="12">
    <source>
        <dbReference type="EMBL" id="UXY17304.1"/>
    </source>
</evidence>
<evidence type="ECO:0000256" key="2">
    <source>
        <dbReference type="ARBA" id="ARBA00012193"/>
    </source>
</evidence>
<reference evidence="12" key="1">
    <citation type="submission" date="2022-10" db="EMBL/GenBank/DDBJ databases">
        <title>Chitiniphilus purpureus sp. nov., a novel chitin-degrading bacterium isolated from crawfish pond sediment.</title>
        <authorList>
            <person name="Li K."/>
        </authorList>
    </citation>
    <scope>NUCLEOTIDE SEQUENCE</scope>
    <source>
        <strain evidence="12">CD1</strain>
    </source>
</reference>
<dbReference type="PANTHER" id="PTHR21310">
    <property type="entry name" value="AMINOGLYCOSIDE PHOSPHOTRANSFERASE-RELATED-RELATED"/>
    <property type="match status" value="1"/>
</dbReference>
<dbReference type="PIRSF" id="PIRSF000706">
    <property type="entry name" value="Kanamycin_kin"/>
    <property type="match status" value="1"/>
</dbReference>
<gene>
    <name evidence="12" type="ORF">N8I74_07870</name>
</gene>
<keyword evidence="4 10" id="KW-0808">Transferase</keyword>
<dbReference type="NCBIfam" id="NF032896">
    <property type="entry name" value="APH_3pp"/>
    <property type="match status" value="1"/>
</dbReference>
<evidence type="ECO:0000259" key="11">
    <source>
        <dbReference type="Pfam" id="PF01636"/>
    </source>
</evidence>
<evidence type="ECO:0000256" key="8">
    <source>
        <dbReference type="ARBA" id="ARBA00023251"/>
    </source>
</evidence>
<dbReference type="Gene3D" id="3.30.200.20">
    <property type="entry name" value="Phosphorylase Kinase, domain 1"/>
    <property type="match status" value="1"/>
</dbReference>
<comment type="similarity">
    <text evidence="1 10">Belongs to the aminoglycoside phosphotransferase family.</text>
</comment>
<dbReference type="PANTHER" id="PTHR21310:SF41">
    <property type="entry name" value="3'-PHOSPHOTRANSFERASE, PUTATIVE-RELATED"/>
    <property type="match status" value="1"/>
</dbReference>
<keyword evidence="8 10" id="KW-0046">Antibiotic resistance</keyword>
<dbReference type="InterPro" id="IPR011009">
    <property type="entry name" value="Kinase-like_dom_sf"/>
</dbReference>
<protein>
    <recommendedName>
        <fullName evidence="3">Aminoglycoside 3'-phosphotransferase</fullName>
        <ecNumber evidence="2">2.7.1.95</ecNumber>
    </recommendedName>
</protein>
<dbReference type="InterPro" id="IPR024165">
    <property type="entry name" value="Kan/Strep_kinase"/>
</dbReference>
<dbReference type="SUPFAM" id="SSF56112">
    <property type="entry name" value="Protein kinase-like (PK-like)"/>
    <property type="match status" value="1"/>
</dbReference>
<dbReference type="Gene3D" id="3.90.1200.10">
    <property type="match status" value="1"/>
</dbReference>
<evidence type="ECO:0000256" key="5">
    <source>
        <dbReference type="ARBA" id="ARBA00022741"/>
    </source>
</evidence>
<accession>A0ABY6DSF2</accession>
<evidence type="ECO:0000256" key="9">
    <source>
        <dbReference type="ARBA" id="ARBA00048925"/>
    </source>
</evidence>
<keyword evidence="5 10" id="KW-0547">Nucleotide-binding</keyword>
<keyword evidence="7 10" id="KW-0067">ATP-binding</keyword>
<dbReference type="InterPro" id="IPR002575">
    <property type="entry name" value="Aminoglycoside_PTrfase"/>
</dbReference>
<evidence type="ECO:0000256" key="10">
    <source>
        <dbReference type="PIRNR" id="PIRNR000706"/>
    </source>
</evidence>
<feature type="domain" description="Aminoglycoside phosphotransferase" evidence="11">
    <location>
        <begin position="12"/>
        <end position="255"/>
    </location>
</feature>
<dbReference type="Proteomes" id="UP001061302">
    <property type="component" value="Chromosome"/>
</dbReference>